<dbReference type="Pfam" id="PF00425">
    <property type="entry name" value="Chorismate_bind"/>
    <property type="match status" value="1"/>
</dbReference>
<accession>A0A1M7Z4U4</accession>
<sequence>MNSLVTDLGPLDPVETLLRFQDQPGLSFLDSAMAHPELGRFSFVSADPFAEIAVRDGRLFLDGIARPGHPLDALGAVLAPFRTDTLPGLPPFQGGALGFFSYEFGHCLERLPEPTVGAGSVPQAAFHLFDWTIAFDHRADRAWLISTGFPDSGPACADRAATRRDAVLSRLRAPLPVRPTAPRLPWRADTGRDAHEAAVARTIELVLAGDIFQANIARRFSAPLPTGFPPLAFYLDLRARNPATFAAYLDFAPVFVASSSPERFLKLAGRQVETRPIKGTAPRASDPDEDAAAAAALAASVKDRAENVMIVDLMRNDLSRVAEPGSVAVPVLCGVESYAGLHHLVSVVRATLSPDRDGLNLVAAAFPGGSITGAPKVRAMEIIGALEGRARGVYCGSIGYLGFDGAMDLNIAIRTVTFADGEASFQTGGGITALSDPAAEFAETLTKASRMLAQADLAGIGAP</sequence>
<dbReference type="GO" id="GO:0046820">
    <property type="term" value="F:4-amino-4-deoxychorismate synthase activity"/>
    <property type="evidence" value="ECO:0007669"/>
    <property type="project" value="UniProtKB-EC"/>
</dbReference>
<dbReference type="RefSeq" id="WP_073625275.1">
    <property type="nucleotide sequence ID" value="NZ_FRXO01000001.1"/>
</dbReference>
<dbReference type="Pfam" id="PF04715">
    <property type="entry name" value="Anth_synt_I_N"/>
    <property type="match status" value="1"/>
</dbReference>
<feature type="domain" description="Anthranilate synthase component I N-terminal" evidence="4">
    <location>
        <begin position="11"/>
        <end position="143"/>
    </location>
</feature>
<evidence type="ECO:0000256" key="1">
    <source>
        <dbReference type="ARBA" id="ARBA00013139"/>
    </source>
</evidence>
<gene>
    <name evidence="5" type="ORF">SAMN02745172_00103</name>
</gene>
<dbReference type="GO" id="GO:0000162">
    <property type="term" value="P:L-tryptophan biosynthetic process"/>
    <property type="evidence" value="ECO:0007669"/>
    <property type="project" value="TreeGrafter"/>
</dbReference>
<evidence type="ECO:0000256" key="2">
    <source>
        <dbReference type="ARBA" id="ARBA00022679"/>
    </source>
</evidence>
<dbReference type="InterPro" id="IPR005802">
    <property type="entry name" value="ADC_synth_comp_1"/>
</dbReference>
<dbReference type="PANTHER" id="PTHR11236">
    <property type="entry name" value="AMINOBENZOATE/ANTHRANILATE SYNTHASE"/>
    <property type="match status" value="1"/>
</dbReference>
<keyword evidence="6" id="KW-1185">Reference proteome</keyword>
<evidence type="ECO:0000259" key="4">
    <source>
        <dbReference type="Pfam" id="PF04715"/>
    </source>
</evidence>
<feature type="domain" description="Chorismate-utilising enzyme C-terminal" evidence="3">
    <location>
        <begin position="193"/>
        <end position="447"/>
    </location>
</feature>
<dbReference type="SUPFAM" id="SSF56322">
    <property type="entry name" value="ADC synthase"/>
    <property type="match status" value="1"/>
</dbReference>
<dbReference type="Gene3D" id="3.60.120.10">
    <property type="entry name" value="Anthranilate synthase"/>
    <property type="match status" value="1"/>
</dbReference>
<evidence type="ECO:0000259" key="3">
    <source>
        <dbReference type="Pfam" id="PF00425"/>
    </source>
</evidence>
<dbReference type="PANTHER" id="PTHR11236:SF50">
    <property type="entry name" value="AMINODEOXYCHORISMATE SYNTHASE COMPONENT 1"/>
    <property type="match status" value="1"/>
</dbReference>
<organism evidence="5 6">
    <name type="scientific">Pseudoxanthobacter soli DSM 19599</name>
    <dbReference type="NCBI Taxonomy" id="1123029"/>
    <lineage>
        <taxon>Bacteria</taxon>
        <taxon>Pseudomonadati</taxon>
        <taxon>Pseudomonadota</taxon>
        <taxon>Alphaproteobacteria</taxon>
        <taxon>Hyphomicrobiales</taxon>
        <taxon>Segnochrobactraceae</taxon>
        <taxon>Pseudoxanthobacter</taxon>
    </lineage>
</organism>
<dbReference type="AlphaFoldDB" id="A0A1M7Z4U4"/>
<proteinExistence type="predicted"/>
<dbReference type="InterPro" id="IPR015890">
    <property type="entry name" value="Chorismate_C"/>
</dbReference>
<evidence type="ECO:0000313" key="5">
    <source>
        <dbReference type="EMBL" id="SHO59895.1"/>
    </source>
</evidence>
<dbReference type="InterPro" id="IPR019999">
    <property type="entry name" value="Anth_synth_I-like"/>
</dbReference>
<name>A0A1M7Z4U4_9HYPH</name>
<dbReference type="OrthoDB" id="9803598at2"/>
<reference evidence="5 6" key="1">
    <citation type="submission" date="2016-12" db="EMBL/GenBank/DDBJ databases">
        <authorList>
            <person name="Song W.-J."/>
            <person name="Kurnit D.M."/>
        </authorList>
    </citation>
    <scope>NUCLEOTIDE SEQUENCE [LARGE SCALE GENOMIC DNA]</scope>
    <source>
        <strain evidence="5 6">DSM 19599</strain>
    </source>
</reference>
<dbReference type="InterPro" id="IPR006805">
    <property type="entry name" value="Anth_synth_I_N"/>
</dbReference>
<dbReference type="PRINTS" id="PR00095">
    <property type="entry name" value="ANTSNTHASEI"/>
</dbReference>
<dbReference type="Proteomes" id="UP000186406">
    <property type="component" value="Unassembled WGS sequence"/>
</dbReference>
<dbReference type="NCBIfam" id="TIGR00553">
    <property type="entry name" value="pabB"/>
    <property type="match status" value="1"/>
</dbReference>
<dbReference type="EC" id="2.6.1.85" evidence="1"/>
<dbReference type="InterPro" id="IPR005801">
    <property type="entry name" value="ADC_synthase"/>
</dbReference>
<dbReference type="EMBL" id="FRXO01000001">
    <property type="protein sequence ID" value="SHO59895.1"/>
    <property type="molecule type" value="Genomic_DNA"/>
</dbReference>
<keyword evidence="2" id="KW-0808">Transferase</keyword>
<dbReference type="STRING" id="1123029.SAMN02745172_00103"/>
<dbReference type="GO" id="GO:0009396">
    <property type="term" value="P:folic acid-containing compound biosynthetic process"/>
    <property type="evidence" value="ECO:0007669"/>
    <property type="project" value="InterPro"/>
</dbReference>
<protein>
    <recommendedName>
        <fullName evidence="1">aminodeoxychorismate synthase</fullName>
        <ecNumber evidence="1">2.6.1.85</ecNumber>
    </recommendedName>
</protein>
<evidence type="ECO:0000313" key="6">
    <source>
        <dbReference type="Proteomes" id="UP000186406"/>
    </source>
</evidence>